<comment type="caution">
    <text evidence="5">The sequence shown here is derived from an EMBL/GenBank/DDBJ whole genome shotgun (WGS) entry which is preliminary data.</text>
</comment>
<name>A0A8K0GSY5_9ROSA</name>
<dbReference type="SMART" id="SM00451">
    <property type="entry name" value="ZnF_U1"/>
    <property type="match status" value="2"/>
</dbReference>
<dbReference type="Proteomes" id="UP000796880">
    <property type="component" value="Unassembled WGS sequence"/>
</dbReference>
<accession>A0A8K0GSY5</accession>
<evidence type="ECO:0000313" key="6">
    <source>
        <dbReference type="Proteomes" id="UP000796880"/>
    </source>
</evidence>
<dbReference type="GO" id="GO:0003676">
    <property type="term" value="F:nucleic acid binding"/>
    <property type="evidence" value="ECO:0007669"/>
    <property type="project" value="InterPro"/>
</dbReference>
<dbReference type="InterPro" id="IPR036236">
    <property type="entry name" value="Znf_C2H2_sf"/>
</dbReference>
<dbReference type="InterPro" id="IPR003604">
    <property type="entry name" value="Matrin/U1-like-C_Znf_C2H2"/>
</dbReference>
<reference evidence="5" key="1">
    <citation type="submission" date="2020-03" db="EMBL/GenBank/DDBJ databases">
        <title>A high-quality chromosome-level genome assembly of a woody plant with both climbing and erect habits, Rhamnella rubrinervis.</title>
        <authorList>
            <person name="Lu Z."/>
            <person name="Yang Y."/>
            <person name="Zhu X."/>
            <person name="Sun Y."/>
        </authorList>
    </citation>
    <scope>NUCLEOTIDE SEQUENCE</scope>
    <source>
        <strain evidence="5">BYM</strain>
        <tissue evidence="5">Leaf</tissue>
    </source>
</reference>
<dbReference type="OrthoDB" id="1155018at2759"/>
<dbReference type="PANTHER" id="PTHR12300:SF43">
    <property type="entry name" value="HVA22-LIKE PROTEIN"/>
    <property type="match status" value="1"/>
</dbReference>
<feature type="compositionally biased region" description="Basic and acidic residues" evidence="1">
    <location>
        <begin position="332"/>
        <end position="341"/>
    </location>
</feature>
<protein>
    <recommendedName>
        <fullName evidence="7">HVA22-like protein</fullName>
    </recommendedName>
</protein>
<evidence type="ECO:0000256" key="2">
    <source>
        <dbReference type="SAM" id="Phobius"/>
    </source>
</evidence>
<feature type="domain" description="U1-type" evidence="4">
    <location>
        <begin position="437"/>
        <end position="471"/>
    </location>
</feature>
<evidence type="ECO:0000259" key="3">
    <source>
        <dbReference type="SMART" id="SM00355"/>
    </source>
</evidence>
<dbReference type="SMART" id="SM00355">
    <property type="entry name" value="ZnF_C2H2"/>
    <property type="match status" value="2"/>
</dbReference>
<keyword evidence="2" id="KW-0812">Transmembrane</keyword>
<proteinExistence type="predicted"/>
<feature type="transmembrane region" description="Helical" evidence="2">
    <location>
        <begin position="12"/>
        <end position="35"/>
    </location>
</feature>
<feature type="domain" description="U1-type" evidence="4">
    <location>
        <begin position="308"/>
        <end position="342"/>
    </location>
</feature>
<feature type="transmembrane region" description="Helical" evidence="2">
    <location>
        <begin position="76"/>
        <end position="96"/>
    </location>
</feature>
<feature type="compositionally biased region" description="Basic and acidic residues" evidence="1">
    <location>
        <begin position="387"/>
        <end position="399"/>
    </location>
</feature>
<evidence type="ECO:0000259" key="4">
    <source>
        <dbReference type="SMART" id="SM00451"/>
    </source>
</evidence>
<evidence type="ECO:0000313" key="5">
    <source>
        <dbReference type="EMBL" id="KAF3435883.1"/>
    </source>
</evidence>
<feature type="domain" description="C2H2-type" evidence="3">
    <location>
        <begin position="440"/>
        <end position="464"/>
    </location>
</feature>
<dbReference type="AlphaFoldDB" id="A0A8K0GSY5"/>
<dbReference type="PANTHER" id="PTHR12300">
    <property type="entry name" value="HVA22-LIKE PROTEINS"/>
    <property type="match status" value="1"/>
</dbReference>
<dbReference type="InterPro" id="IPR004345">
    <property type="entry name" value="TB2_DP1_HVA22"/>
</dbReference>
<evidence type="ECO:0000256" key="1">
    <source>
        <dbReference type="SAM" id="MobiDB-lite"/>
    </source>
</evidence>
<keyword evidence="2" id="KW-1133">Transmembrane helix</keyword>
<gene>
    <name evidence="5" type="ORF">FNV43_RR22975</name>
</gene>
<feature type="transmembrane region" description="Helical" evidence="2">
    <location>
        <begin position="47"/>
        <end position="64"/>
    </location>
</feature>
<dbReference type="EMBL" id="VOIH02000010">
    <property type="protein sequence ID" value="KAF3435883.1"/>
    <property type="molecule type" value="Genomic_DNA"/>
</dbReference>
<keyword evidence="2" id="KW-0472">Membrane</keyword>
<dbReference type="SUPFAM" id="SSF57667">
    <property type="entry name" value="beta-beta-alpha zinc fingers"/>
    <property type="match status" value="2"/>
</dbReference>
<sequence length="474" mass="53252">MSGGLLQFAVKYFVGVLAWPVIALVYPLCVSIKAIETDSVSDTQKLNTYWAVFSLIFLLEHAFAKLLEWLVLWPYIRIMIVCWLVIPYFDGAFYIYKHLIRPCLSVGPRIVINWFSERKESSYVKDDILTEIERYVKENGPEALEKILASKSGSRKLNLDLQEIESVSSIENKVVEKSGSTKPNLDVQEIELVLSVENKMVEKLNSGSPNVTQKNIKPAEVLEKKEVRAAEQLNFGSLNVTQKNIKPVEVREKKEVRAAEQVSRAEPNLTQVEKRNFAAPEIEKMVPEVVVTAYGELPKTPAHPDLEVQKWTCKICEVTSTSESTFKCHCNGKEHKAKACSEPKTTSSNGIKQKVNVKLEENVYGHQSKKPNKVEVQGQPQSIHASAARESETKEEPAKKTTGRSGTRQKVNVKPEDKVRGYQPKKPNKGSNLGVKSSSLWCSVCNIRCCSEIDMASHLRGRRHLCLIAGGTWI</sequence>
<dbReference type="Pfam" id="PF03134">
    <property type="entry name" value="TB2_DP1_HVA22"/>
    <property type="match status" value="1"/>
</dbReference>
<evidence type="ECO:0008006" key="7">
    <source>
        <dbReference type="Google" id="ProtNLM"/>
    </source>
</evidence>
<dbReference type="Pfam" id="PF12874">
    <property type="entry name" value="zf-met"/>
    <property type="match status" value="2"/>
</dbReference>
<keyword evidence="6" id="KW-1185">Reference proteome</keyword>
<feature type="domain" description="C2H2-type" evidence="3">
    <location>
        <begin position="311"/>
        <end position="335"/>
    </location>
</feature>
<dbReference type="InterPro" id="IPR013087">
    <property type="entry name" value="Znf_C2H2_type"/>
</dbReference>
<organism evidence="5 6">
    <name type="scientific">Rhamnella rubrinervis</name>
    <dbReference type="NCBI Taxonomy" id="2594499"/>
    <lineage>
        <taxon>Eukaryota</taxon>
        <taxon>Viridiplantae</taxon>
        <taxon>Streptophyta</taxon>
        <taxon>Embryophyta</taxon>
        <taxon>Tracheophyta</taxon>
        <taxon>Spermatophyta</taxon>
        <taxon>Magnoliopsida</taxon>
        <taxon>eudicotyledons</taxon>
        <taxon>Gunneridae</taxon>
        <taxon>Pentapetalae</taxon>
        <taxon>rosids</taxon>
        <taxon>fabids</taxon>
        <taxon>Rosales</taxon>
        <taxon>Rhamnaceae</taxon>
        <taxon>rhamnoid group</taxon>
        <taxon>Rhamneae</taxon>
        <taxon>Rhamnella</taxon>
    </lineage>
</organism>
<dbReference type="Gene3D" id="3.30.160.60">
    <property type="entry name" value="Classic Zinc Finger"/>
    <property type="match status" value="2"/>
</dbReference>
<feature type="region of interest" description="Disordered" evidence="1">
    <location>
        <begin position="332"/>
        <end position="431"/>
    </location>
</feature>
<dbReference type="GO" id="GO:0008270">
    <property type="term" value="F:zinc ion binding"/>
    <property type="evidence" value="ECO:0007669"/>
    <property type="project" value="InterPro"/>
</dbReference>